<dbReference type="EMBL" id="JROI01000016">
    <property type="protein sequence ID" value="KGI76682.1"/>
    <property type="molecule type" value="Genomic_DNA"/>
</dbReference>
<name>A0A099CSS4_9GAMM</name>
<dbReference type="OrthoDB" id="9785445at2"/>
<proteinExistence type="predicted"/>
<dbReference type="Proteomes" id="UP000029708">
    <property type="component" value="Unassembled WGS sequence"/>
</dbReference>
<keyword evidence="1" id="KW-0812">Transmembrane</keyword>
<dbReference type="AlphaFoldDB" id="A0A099CSS4"/>
<dbReference type="EMBL" id="JACHET010000001">
    <property type="protein sequence ID" value="MBB6185100.1"/>
    <property type="molecule type" value="Genomic_DNA"/>
</dbReference>
<dbReference type="Proteomes" id="UP000560000">
    <property type="component" value="Unassembled WGS sequence"/>
</dbReference>
<evidence type="ECO:0008006" key="6">
    <source>
        <dbReference type="Google" id="ProtNLM"/>
    </source>
</evidence>
<dbReference type="STRING" id="1543381.LF63_0114025"/>
<evidence type="ECO:0000313" key="5">
    <source>
        <dbReference type="Proteomes" id="UP000560000"/>
    </source>
</evidence>
<reference evidence="2 4" key="1">
    <citation type="submission" date="2014-09" db="EMBL/GenBank/DDBJ databases">
        <title>Xanthomonadaceae 3.5X direct submission.</title>
        <authorList>
            <person name="Fang T."/>
            <person name="Wang H."/>
        </authorList>
    </citation>
    <scope>NUCLEOTIDE SEQUENCE [LARGE SCALE GENOMIC DNA]</scope>
    <source>
        <strain evidence="2 4">3.5X</strain>
    </source>
</reference>
<protein>
    <recommendedName>
        <fullName evidence="6">Transmembrane protein</fullName>
    </recommendedName>
</protein>
<gene>
    <name evidence="3" type="ORF">HNQ86_002445</name>
    <name evidence="2" type="ORF">LF63_0114025</name>
</gene>
<dbReference type="HOGENOM" id="CLU_109681_0_0_6"/>
<sequence length="187" mass="20514">MNDPSPASRRASRIKLLLVAAVFAMPLLVAMILSLAGWQPGTRSHGDPILPQRSFAKIDIRLADGKTYAWKDSEPRMTLLALPGSDCMDNCMRLLHLMSNARVTLNKNADRLRLLYVGEPPHGPKAAAVMQDWQVGSDVEQKLASFRPRGPDSVAAILVESNGTALTLYRAGFDPNGLKKDLQKVIR</sequence>
<feature type="transmembrane region" description="Helical" evidence="1">
    <location>
        <begin position="16"/>
        <end position="38"/>
    </location>
</feature>
<evidence type="ECO:0000313" key="3">
    <source>
        <dbReference type="EMBL" id="MBB6185100.1"/>
    </source>
</evidence>
<organism evidence="2 4">
    <name type="scientific">Oleiagrimonas soli</name>
    <dbReference type="NCBI Taxonomy" id="1543381"/>
    <lineage>
        <taxon>Bacteria</taxon>
        <taxon>Pseudomonadati</taxon>
        <taxon>Pseudomonadota</taxon>
        <taxon>Gammaproteobacteria</taxon>
        <taxon>Lysobacterales</taxon>
        <taxon>Rhodanobacteraceae</taxon>
        <taxon>Oleiagrimonas</taxon>
    </lineage>
</organism>
<keyword evidence="1" id="KW-0472">Membrane</keyword>
<reference evidence="3 5" key="2">
    <citation type="submission" date="2020-08" db="EMBL/GenBank/DDBJ databases">
        <title>Genomic Encyclopedia of Type Strains, Phase IV (KMG-IV): sequencing the most valuable type-strain genomes for metagenomic binning, comparative biology and taxonomic classification.</title>
        <authorList>
            <person name="Goeker M."/>
        </authorList>
    </citation>
    <scope>NUCLEOTIDE SEQUENCE [LARGE SCALE GENOMIC DNA]</scope>
    <source>
        <strain evidence="3 5">DSM 107085</strain>
    </source>
</reference>
<evidence type="ECO:0000313" key="2">
    <source>
        <dbReference type="EMBL" id="KGI76682.1"/>
    </source>
</evidence>
<keyword evidence="4" id="KW-1185">Reference proteome</keyword>
<comment type="caution">
    <text evidence="2">The sequence shown here is derived from an EMBL/GenBank/DDBJ whole genome shotgun (WGS) entry which is preliminary data.</text>
</comment>
<keyword evidence="1" id="KW-1133">Transmembrane helix</keyword>
<evidence type="ECO:0000313" key="4">
    <source>
        <dbReference type="Proteomes" id="UP000029708"/>
    </source>
</evidence>
<evidence type="ECO:0000256" key="1">
    <source>
        <dbReference type="SAM" id="Phobius"/>
    </source>
</evidence>
<accession>A0A099CSS4</accession>
<dbReference type="RefSeq" id="WP_043104144.1">
    <property type="nucleotide sequence ID" value="NZ_JACHET010000001.1"/>
</dbReference>